<evidence type="ECO:0000313" key="2">
    <source>
        <dbReference type="EMBL" id="MCC2241940.1"/>
    </source>
</evidence>
<comment type="caution">
    <text evidence="2">The sequence shown here is derived from an EMBL/GenBank/DDBJ whole genome shotgun (WGS) entry which is preliminary data.</text>
</comment>
<dbReference type="Proteomes" id="UP001198893">
    <property type="component" value="Unassembled WGS sequence"/>
</dbReference>
<organism evidence="2 3">
    <name type="scientific">Roseburia amylophila</name>
    <dbReference type="NCBI Taxonomy" id="2981794"/>
    <lineage>
        <taxon>Bacteria</taxon>
        <taxon>Bacillati</taxon>
        <taxon>Bacillota</taxon>
        <taxon>Clostridia</taxon>
        <taxon>Lachnospirales</taxon>
        <taxon>Lachnospiraceae</taxon>
        <taxon>Roseburia</taxon>
    </lineage>
</organism>
<evidence type="ECO:0000313" key="3">
    <source>
        <dbReference type="Proteomes" id="UP001198893"/>
    </source>
</evidence>
<gene>
    <name evidence="2" type="ORF">LKD47_06450</name>
</gene>
<feature type="region of interest" description="Disordered" evidence="1">
    <location>
        <begin position="1"/>
        <end position="25"/>
    </location>
</feature>
<dbReference type="RefSeq" id="WP_227709973.1">
    <property type="nucleotide sequence ID" value="NZ_JAJEQW010000005.1"/>
</dbReference>
<reference evidence="2" key="1">
    <citation type="submission" date="2021-10" db="EMBL/GenBank/DDBJ databases">
        <title>Anaerobic single-cell dispensing facilitates the cultivation of human gut bacteria.</title>
        <authorList>
            <person name="Afrizal A."/>
        </authorList>
    </citation>
    <scope>NUCLEOTIDE SEQUENCE</scope>
    <source>
        <strain evidence="2">CLA-AA-H204</strain>
    </source>
</reference>
<dbReference type="EMBL" id="JAJEQW010000005">
    <property type="protein sequence ID" value="MCC2241940.1"/>
    <property type="molecule type" value="Genomic_DNA"/>
</dbReference>
<accession>A0AAW4WAZ8</accession>
<evidence type="ECO:0000256" key="1">
    <source>
        <dbReference type="SAM" id="MobiDB-lite"/>
    </source>
</evidence>
<sequence length="58" mass="6310">MHEGGLLGTYEIRPETGNTGTGMYRRGADEHGCEFAPVAGSIYTFIEFPMSLTALSRI</sequence>
<protein>
    <submittedName>
        <fullName evidence="2">Uncharacterized protein</fullName>
    </submittedName>
</protein>
<name>A0AAW4WAZ8_9FIRM</name>
<proteinExistence type="predicted"/>
<dbReference type="AlphaFoldDB" id="A0AAW4WAZ8"/>